<dbReference type="Gene3D" id="3.40.50.1820">
    <property type="entry name" value="alpha/beta hydrolase"/>
    <property type="match status" value="1"/>
</dbReference>
<dbReference type="InterPro" id="IPR051044">
    <property type="entry name" value="MAG_DAG_Lipase"/>
</dbReference>
<gene>
    <name evidence="2" type="ORF">Lalb_Chr04g0257461</name>
</gene>
<dbReference type="EMBL" id="WOCE01000004">
    <property type="protein sequence ID" value="KAE9615638.1"/>
    <property type="molecule type" value="Genomic_DNA"/>
</dbReference>
<protein>
    <submittedName>
        <fullName evidence="2">Putative 2-acylglycerol O-acyltransferase</fullName>
    </submittedName>
</protein>
<dbReference type="PANTHER" id="PTHR11614">
    <property type="entry name" value="PHOSPHOLIPASE-RELATED"/>
    <property type="match status" value="1"/>
</dbReference>
<dbReference type="InterPro" id="IPR029058">
    <property type="entry name" value="AB_hydrolase_fold"/>
</dbReference>
<evidence type="ECO:0000259" key="1">
    <source>
        <dbReference type="Pfam" id="PF12146"/>
    </source>
</evidence>
<keyword evidence="2" id="KW-0808">Transferase</keyword>
<evidence type="ECO:0000313" key="3">
    <source>
        <dbReference type="Proteomes" id="UP000447434"/>
    </source>
</evidence>
<keyword evidence="2" id="KW-0012">Acyltransferase</keyword>
<keyword evidence="3" id="KW-1185">Reference proteome</keyword>
<name>A0A6A4QMR8_LUPAL</name>
<organism evidence="2 3">
    <name type="scientific">Lupinus albus</name>
    <name type="common">White lupine</name>
    <name type="synonym">Lupinus termis</name>
    <dbReference type="NCBI Taxonomy" id="3870"/>
    <lineage>
        <taxon>Eukaryota</taxon>
        <taxon>Viridiplantae</taxon>
        <taxon>Streptophyta</taxon>
        <taxon>Embryophyta</taxon>
        <taxon>Tracheophyta</taxon>
        <taxon>Spermatophyta</taxon>
        <taxon>Magnoliopsida</taxon>
        <taxon>eudicotyledons</taxon>
        <taxon>Gunneridae</taxon>
        <taxon>Pentapetalae</taxon>
        <taxon>rosids</taxon>
        <taxon>fabids</taxon>
        <taxon>Fabales</taxon>
        <taxon>Fabaceae</taxon>
        <taxon>Papilionoideae</taxon>
        <taxon>50 kb inversion clade</taxon>
        <taxon>genistoids sensu lato</taxon>
        <taxon>core genistoids</taxon>
        <taxon>Genisteae</taxon>
        <taxon>Lupinus</taxon>
    </lineage>
</organism>
<reference evidence="3" key="1">
    <citation type="journal article" date="2020" name="Nat. Commun.">
        <title>Genome sequence of the cluster root forming white lupin.</title>
        <authorList>
            <person name="Hufnagel B."/>
            <person name="Marques A."/>
            <person name="Soriano A."/>
            <person name="Marques L."/>
            <person name="Divol F."/>
            <person name="Doumas P."/>
            <person name="Sallet E."/>
            <person name="Mancinotti D."/>
            <person name="Carrere S."/>
            <person name="Marande W."/>
            <person name="Arribat S."/>
            <person name="Keller J."/>
            <person name="Huneau C."/>
            <person name="Blein T."/>
            <person name="Aime D."/>
            <person name="Laguerre M."/>
            <person name="Taylor J."/>
            <person name="Schubert V."/>
            <person name="Nelson M."/>
            <person name="Geu-Flores F."/>
            <person name="Crespi M."/>
            <person name="Gallardo-Guerrero K."/>
            <person name="Delaux P.-M."/>
            <person name="Salse J."/>
            <person name="Berges H."/>
            <person name="Guyot R."/>
            <person name="Gouzy J."/>
            <person name="Peret B."/>
        </authorList>
    </citation>
    <scope>NUCLEOTIDE SEQUENCE [LARGE SCALE GENOMIC DNA]</scope>
    <source>
        <strain evidence="3">cv. Amiga</strain>
    </source>
</reference>
<dbReference type="InterPro" id="IPR000073">
    <property type="entry name" value="AB_hydrolase_1"/>
</dbReference>
<evidence type="ECO:0000313" key="2">
    <source>
        <dbReference type="EMBL" id="KAE9615638.1"/>
    </source>
</evidence>
<dbReference type="PRINTS" id="PR00111">
    <property type="entry name" value="ABHYDROLASE"/>
</dbReference>
<dbReference type="GO" id="GO:0016746">
    <property type="term" value="F:acyltransferase activity"/>
    <property type="evidence" value="ECO:0007669"/>
    <property type="project" value="UniProtKB-KW"/>
</dbReference>
<feature type="domain" description="Serine aminopeptidase S33" evidence="1">
    <location>
        <begin position="136"/>
        <end position="378"/>
    </location>
</feature>
<dbReference type="InterPro" id="IPR022742">
    <property type="entry name" value="Hydrolase_4"/>
</dbReference>
<dbReference type="Proteomes" id="UP000447434">
    <property type="component" value="Chromosome 4"/>
</dbReference>
<dbReference type="AlphaFoldDB" id="A0A6A4QMR8"/>
<dbReference type="Pfam" id="PF12146">
    <property type="entry name" value="Hydrolase_4"/>
    <property type="match status" value="1"/>
</dbReference>
<dbReference type="OrthoDB" id="2498029at2759"/>
<comment type="caution">
    <text evidence="2">The sequence shown here is derived from an EMBL/GenBank/DDBJ whole genome shotgun (WGS) entry which is preliminary data.</text>
</comment>
<dbReference type="FunFam" id="3.40.50.1820:FF:000054">
    <property type="entry name" value="Alpha/beta-Hydrolases superfamily protein"/>
    <property type="match status" value="1"/>
</dbReference>
<proteinExistence type="predicted"/>
<accession>A0A6A4QMR8</accession>
<sequence>MAMGSTKLCILQGSPFVCFQFQVLKKKNKKNSVVQFYFSEKKKKEERELKLSLPMKFVIDNNNEELHKVLNAKMDQVNARRLARQAFKDIQLGIDHILFKTWIFTPCNGLKVKESFEVNSRGLEIFCKSWLPTASRPKAAVFYCHGYGDTCTFFFEGIARQLVSSGYGVFAMDYPGFGLSEGLHCYIPSFDAIVDDVMEQYSKIKENPEFHSLPSFIFGQSMGGAIALKMHFKQPKAWDGAILVAPMCKFADDMVPPKFLTQVLIGMANVLPTLKLVPQKDLAEAAFRDLKKREMTAYNVVAYKDKPRVLTAVQMLKTTQEIERRLEEVSLPLLILHGEADTVTDPSVSKALYEKASSSDKKLKLYKDAYHSLLEGEPDEMIIQVLSDIISWLDVHSLKHSSSSS</sequence>
<dbReference type="SUPFAM" id="SSF53474">
    <property type="entry name" value="alpha/beta-Hydrolases"/>
    <property type="match status" value="1"/>
</dbReference>